<comment type="caution">
    <text evidence="3">The sequence shown here is derived from an EMBL/GenBank/DDBJ whole genome shotgun (WGS) entry which is preliminary data.</text>
</comment>
<dbReference type="InterPro" id="IPR028098">
    <property type="entry name" value="Glyco_trans_4-like_N"/>
</dbReference>
<gene>
    <name evidence="3" type="ORF">UN64_05225</name>
</gene>
<dbReference type="PANTHER" id="PTHR45947:SF3">
    <property type="entry name" value="SULFOQUINOVOSYL TRANSFERASE SQD2"/>
    <property type="match status" value="1"/>
</dbReference>
<proteinExistence type="predicted"/>
<name>A0A1V3GCM2_9BACL</name>
<dbReference type="Pfam" id="PF13477">
    <property type="entry name" value="Glyco_trans_4_2"/>
    <property type="match status" value="1"/>
</dbReference>
<dbReference type="EMBL" id="MQMF01000001">
    <property type="protein sequence ID" value="OOE14594.1"/>
    <property type="molecule type" value="Genomic_DNA"/>
</dbReference>
<dbReference type="OrthoDB" id="9806653at2"/>
<protein>
    <submittedName>
        <fullName evidence="3">Glycosyltransferase family 1 protein</fullName>
    </submittedName>
</protein>
<evidence type="ECO:0000313" key="3">
    <source>
        <dbReference type="EMBL" id="OOE14594.1"/>
    </source>
</evidence>
<dbReference type="Gene3D" id="3.40.50.2000">
    <property type="entry name" value="Glycogen Phosphorylase B"/>
    <property type="match status" value="2"/>
</dbReference>
<feature type="domain" description="Glycosyltransferase subfamily 4-like N-terminal" evidence="2">
    <location>
        <begin position="5"/>
        <end position="147"/>
    </location>
</feature>
<dbReference type="InterPro" id="IPR001296">
    <property type="entry name" value="Glyco_trans_1"/>
</dbReference>
<reference evidence="3 4" key="1">
    <citation type="submission" date="2016-11" db="EMBL/GenBank/DDBJ databases">
        <authorList>
            <person name="Jaros S."/>
            <person name="Januszkiewicz K."/>
            <person name="Wedrychowicz H."/>
        </authorList>
    </citation>
    <scope>NUCLEOTIDE SEQUENCE [LARGE SCALE GENOMIC DNA]</scope>
    <source>
        <strain evidence="3 4">Con a/3</strain>
    </source>
</reference>
<evidence type="ECO:0000313" key="4">
    <source>
        <dbReference type="Proteomes" id="UP000188597"/>
    </source>
</evidence>
<dbReference type="GO" id="GO:0016757">
    <property type="term" value="F:glycosyltransferase activity"/>
    <property type="evidence" value="ECO:0007669"/>
    <property type="project" value="InterPro"/>
</dbReference>
<dbReference type="InterPro" id="IPR050194">
    <property type="entry name" value="Glycosyltransferase_grp1"/>
</dbReference>
<keyword evidence="3" id="KW-0808">Transferase</keyword>
<dbReference type="AlphaFoldDB" id="A0A1V3GCM2"/>
<dbReference type="PANTHER" id="PTHR45947">
    <property type="entry name" value="SULFOQUINOVOSYL TRANSFERASE SQD2"/>
    <property type="match status" value="1"/>
</dbReference>
<dbReference type="RefSeq" id="WP_077360373.1">
    <property type="nucleotide sequence ID" value="NZ_MQMF01000001.1"/>
</dbReference>
<dbReference type="Proteomes" id="UP000188597">
    <property type="component" value="Unassembled WGS sequence"/>
</dbReference>
<dbReference type="Pfam" id="PF00534">
    <property type="entry name" value="Glycos_transf_1"/>
    <property type="match status" value="1"/>
</dbReference>
<feature type="domain" description="Glycosyl transferase family 1" evidence="1">
    <location>
        <begin position="185"/>
        <end position="351"/>
    </location>
</feature>
<accession>A0A1V3GCM2</accession>
<dbReference type="SUPFAM" id="SSF53756">
    <property type="entry name" value="UDP-Glycosyltransferase/glycogen phosphorylase"/>
    <property type="match status" value="1"/>
</dbReference>
<sequence>MKMKKVLFCATVDSHFKAFHLPVLRWFKEQGWEVHVAAAGSITLPFVDQKFSIPIQRSPFHEKNFKAYQSLKSIINKNNYDFIHCHTPMGGVLTRIAARNARKMGTKVFYTVHGFHFCKGAPLTNWLIYYPIEKILSTYTDCLITINSEDYQLAHNHKFSAAKIKHIHGVGVDTERFKPISINKKQSKREVYGYKKEDFLLFYAAEFNKNKNQQFLIHSLALVKERIPQVKLLLAGTGPLLEDCKKLAKDLGVFNFIDFLGYRKDIHEILPMCDLAVASSLREGLPVNIMEAMACELPVIATHNRGHIELVQNNKTGWLIKGGDVNDAASKIISFAENGSLKERIGKTGRQIVHNKYAINKILEQNVSIYTAFMEGAENRGWAVP</sequence>
<evidence type="ECO:0000259" key="2">
    <source>
        <dbReference type="Pfam" id="PF13477"/>
    </source>
</evidence>
<dbReference type="CDD" id="cd03808">
    <property type="entry name" value="GT4_CapM-like"/>
    <property type="match status" value="1"/>
</dbReference>
<evidence type="ECO:0000259" key="1">
    <source>
        <dbReference type="Pfam" id="PF00534"/>
    </source>
</evidence>
<organism evidence="3 4">
    <name type="scientific">Fictibacillus arsenicus</name>
    <dbReference type="NCBI Taxonomy" id="255247"/>
    <lineage>
        <taxon>Bacteria</taxon>
        <taxon>Bacillati</taxon>
        <taxon>Bacillota</taxon>
        <taxon>Bacilli</taxon>
        <taxon>Bacillales</taxon>
        <taxon>Fictibacillaceae</taxon>
        <taxon>Fictibacillus</taxon>
    </lineage>
</organism>